<proteinExistence type="inferred from homology"/>
<reference evidence="2" key="1">
    <citation type="submission" date="2006-06" db="EMBL/GenBank/DDBJ databases">
        <title>Complete sequence of chromosome of Chelativorans sp. BNC1.</title>
        <authorList>
            <consortium name="US DOE Joint Genome Institute"/>
            <person name="Copeland A."/>
            <person name="Lucas S."/>
            <person name="Lapidus A."/>
            <person name="Barry K."/>
            <person name="Detter J.C."/>
            <person name="Glavina del Rio T."/>
            <person name="Hammon N."/>
            <person name="Israni S."/>
            <person name="Dalin E."/>
            <person name="Tice H."/>
            <person name="Pitluck S."/>
            <person name="Chertkov O."/>
            <person name="Brettin T."/>
            <person name="Bruce D."/>
            <person name="Han C."/>
            <person name="Tapia R."/>
            <person name="Gilna P."/>
            <person name="Schmutz J."/>
            <person name="Larimer F."/>
            <person name="Land M."/>
            <person name="Hauser L."/>
            <person name="Kyrpides N."/>
            <person name="Mikhailova N."/>
            <person name="Richardson P."/>
        </authorList>
    </citation>
    <scope>NUCLEOTIDE SEQUENCE</scope>
    <source>
        <strain evidence="2">BNC1</strain>
    </source>
</reference>
<accession>Q11LB0</accession>
<sequence length="247" mass="26105">MNLIDLKGRKAIITGGSGGIGLAVARRMIASGAEVALWDLASESLRQAKAELDNVATVSVDVTSESDVERATQETAAKLGGIDILVNAAGIGGVRSTVAQYPVEAWRKIIEVNLTGTFLCCRSVVREMEKTGYGRIVNISSIAGKEGNPFGSAYSAAKAAVISLTKSLAKELLATEIRVNCVTPAAVETELFQKMSPESQSASRERIPLGRLGRPEEIAAMIVWMCSEECSFTTGAVFDLSGGRATY</sequence>
<dbReference type="NCBIfam" id="NF009466">
    <property type="entry name" value="PRK12826.1-2"/>
    <property type="match status" value="1"/>
</dbReference>
<dbReference type="STRING" id="266779.Meso_0411"/>
<evidence type="ECO:0000313" key="2">
    <source>
        <dbReference type="EMBL" id="ABG61815.1"/>
    </source>
</evidence>
<dbReference type="PRINTS" id="PR00080">
    <property type="entry name" value="SDRFAMILY"/>
</dbReference>
<dbReference type="PROSITE" id="PS00061">
    <property type="entry name" value="ADH_SHORT"/>
    <property type="match status" value="1"/>
</dbReference>
<dbReference type="InterPro" id="IPR002347">
    <property type="entry name" value="SDR_fam"/>
</dbReference>
<dbReference type="PRINTS" id="PR00081">
    <property type="entry name" value="GDHRDH"/>
</dbReference>
<name>Q11LB0_CHESB</name>
<evidence type="ECO:0000256" key="1">
    <source>
        <dbReference type="ARBA" id="ARBA00006484"/>
    </source>
</evidence>
<dbReference type="eggNOG" id="COG1028">
    <property type="taxonomic scope" value="Bacteria"/>
</dbReference>
<protein>
    <submittedName>
        <fullName evidence="2">Short-chain dehydrogenase/reductase SDR</fullName>
    </submittedName>
</protein>
<comment type="similarity">
    <text evidence="1">Belongs to the short-chain dehydrogenases/reductases (SDR) family.</text>
</comment>
<dbReference type="FunFam" id="3.40.50.720:FF:000084">
    <property type="entry name" value="Short-chain dehydrogenase reductase"/>
    <property type="match status" value="1"/>
</dbReference>
<dbReference type="NCBIfam" id="NF005559">
    <property type="entry name" value="PRK07231.1"/>
    <property type="match status" value="1"/>
</dbReference>
<dbReference type="HOGENOM" id="CLU_010194_1_3_5"/>
<dbReference type="GO" id="GO:0016616">
    <property type="term" value="F:oxidoreductase activity, acting on the CH-OH group of donors, NAD or NADP as acceptor"/>
    <property type="evidence" value="ECO:0007669"/>
    <property type="project" value="TreeGrafter"/>
</dbReference>
<dbReference type="Pfam" id="PF13561">
    <property type="entry name" value="adh_short_C2"/>
    <property type="match status" value="1"/>
</dbReference>
<dbReference type="EMBL" id="CP000390">
    <property type="protein sequence ID" value="ABG61815.1"/>
    <property type="molecule type" value="Genomic_DNA"/>
</dbReference>
<dbReference type="PANTHER" id="PTHR42760">
    <property type="entry name" value="SHORT-CHAIN DEHYDROGENASES/REDUCTASES FAMILY MEMBER"/>
    <property type="match status" value="1"/>
</dbReference>
<dbReference type="InterPro" id="IPR036291">
    <property type="entry name" value="NAD(P)-bd_dom_sf"/>
</dbReference>
<gene>
    <name evidence="2" type="ordered locus">Meso_0411</name>
</gene>
<dbReference type="InterPro" id="IPR020904">
    <property type="entry name" value="Sc_DH/Rdtase_CS"/>
</dbReference>
<dbReference type="OrthoDB" id="9803333at2"/>
<dbReference type="CDD" id="cd05233">
    <property type="entry name" value="SDR_c"/>
    <property type="match status" value="1"/>
</dbReference>
<dbReference type="GO" id="GO:0030497">
    <property type="term" value="P:fatty acid elongation"/>
    <property type="evidence" value="ECO:0007669"/>
    <property type="project" value="TreeGrafter"/>
</dbReference>
<dbReference type="SUPFAM" id="SSF51735">
    <property type="entry name" value="NAD(P)-binding Rossmann-fold domains"/>
    <property type="match status" value="1"/>
</dbReference>
<dbReference type="PANTHER" id="PTHR42760:SF129">
    <property type="entry name" value="OXIDOREDUCTASE"/>
    <property type="match status" value="1"/>
</dbReference>
<dbReference type="Gene3D" id="3.40.50.720">
    <property type="entry name" value="NAD(P)-binding Rossmann-like Domain"/>
    <property type="match status" value="1"/>
</dbReference>
<organism evidence="2">
    <name type="scientific">Chelativorans sp. (strain BNC1)</name>
    <dbReference type="NCBI Taxonomy" id="266779"/>
    <lineage>
        <taxon>Bacteria</taxon>
        <taxon>Pseudomonadati</taxon>
        <taxon>Pseudomonadota</taxon>
        <taxon>Alphaproteobacteria</taxon>
        <taxon>Hyphomicrobiales</taxon>
        <taxon>Phyllobacteriaceae</taxon>
        <taxon>Chelativorans</taxon>
    </lineage>
</organism>
<dbReference type="AlphaFoldDB" id="Q11LB0"/>
<dbReference type="KEGG" id="mes:Meso_0411"/>